<dbReference type="PROSITE" id="PS50943">
    <property type="entry name" value="HTH_CROC1"/>
    <property type="match status" value="1"/>
</dbReference>
<keyword evidence="3" id="KW-0238">DNA-binding</keyword>
<dbReference type="OrthoDB" id="3595338at2"/>
<comment type="caution">
    <text evidence="7">The sequence shown here is derived from an EMBL/GenBank/DDBJ whole genome shotgun (WGS) entry which is preliminary data.</text>
</comment>
<dbReference type="RefSeq" id="WP_121370661.1">
    <property type="nucleotide sequence ID" value="NZ_RBKS01000001.1"/>
</dbReference>
<evidence type="ECO:0000259" key="6">
    <source>
        <dbReference type="PROSITE" id="PS50943"/>
    </source>
</evidence>
<dbReference type="SUPFAM" id="SSF53822">
    <property type="entry name" value="Periplasmic binding protein-like I"/>
    <property type="match status" value="1"/>
</dbReference>
<proteinExistence type="predicted"/>
<accession>A0A495IL31</accession>
<keyword evidence="4" id="KW-0804">Transcription</keyword>
<sequence length="343" mass="36363">MSSEQTSLETVGSRAINIQAVADAAGVSKTTVSHVISGKRPVSTGTRRKVERVMNELGFEPNFFAQAMQRSRSNTIALIVQDITNPFYPALARGLQTSVAAQNQVVLLFDAGAGEESTKAFVKDAIQRRVDGVVVASGNLGHEIDNLQRAGIALVAVGSGLSDLPIDWVSADDSRIASDAVRRLHELGHNKIAIIGGPQNGEPAISRLAGYRHALTDLRITVPSAFKVDGDWTTRGGQLAMQALLDADERPTAVFCANDLMAIGAMNALLAAGLRVPEDIALIGVDDIDASALVRPALSTVRVPAEEIGRAAGDLLLHRLAEGDSSSRRHVLVQHSLINRHSA</sequence>
<dbReference type="InterPro" id="IPR001387">
    <property type="entry name" value="Cro/C1-type_HTH"/>
</dbReference>
<dbReference type="EMBL" id="RBKS01000001">
    <property type="protein sequence ID" value="RKR75866.1"/>
    <property type="molecule type" value="Genomic_DNA"/>
</dbReference>
<dbReference type="InterPro" id="IPR000843">
    <property type="entry name" value="HTH_LacI"/>
</dbReference>
<dbReference type="InterPro" id="IPR010982">
    <property type="entry name" value="Lambda_DNA-bd_dom_sf"/>
</dbReference>
<dbReference type="PANTHER" id="PTHR30146:SF148">
    <property type="entry name" value="HTH-TYPE TRANSCRIPTIONAL REPRESSOR PURR-RELATED"/>
    <property type="match status" value="1"/>
</dbReference>
<evidence type="ECO:0000256" key="4">
    <source>
        <dbReference type="ARBA" id="ARBA00023163"/>
    </source>
</evidence>
<dbReference type="PANTHER" id="PTHR30146">
    <property type="entry name" value="LACI-RELATED TRANSCRIPTIONAL REPRESSOR"/>
    <property type="match status" value="1"/>
</dbReference>
<gene>
    <name evidence="7" type="ORF">C8E83_3028</name>
</gene>
<evidence type="ECO:0000313" key="8">
    <source>
        <dbReference type="Proteomes" id="UP000280008"/>
    </source>
</evidence>
<dbReference type="InterPro" id="IPR028082">
    <property type="entry name" value="Peripla_BP_I"/>
</dbReference>
<keyword evidence="1" id="KW-0678">Repressor</keyword>
<dbReference type="InterPro" id="IPR046335">
    <property type="entry name" value="LacI/GalR-like_sensor"/>
</dbReference>
<dbReference type="Gene3D" id="1.10.260.40">
    <property type="entry name" value="lambda repressor-like DNA-binding domains"/>
    <property type="match status" value="1"/>
</dbReference>
<feature type="domain" description="HTH cro/C1-type" evidence="6">
    <location>
        <begin position="16"/>
        <end position="64"/>
    </location>
</feature>
<organism evidence="7 8">
    <name type="scientific">Frondihabitans australicus</name>
    <dbReference type="NCBI Taxonomy" id="386892"/>
    <lineage>
        <taxon>Bacteria</taxon>
        <taxon>Bacillati</taxon>
        <taxon>Actinomycetota</taxon>
        <taxon>Actinomycetes</taxon>
        <taxon>Micrococcales</taxon>
        <taxon>Microbacteriaceae</taxon>
        <taxon>Frondihabitans</taxon>
    </lineage>
</organism>
<reference evidence="7 8" key="1">
    <citation type="submission" date="2018-10" db="EMBL/GenBank/DDBJ databases">
        <title>Sequencing the genomes of 1000 actinobacteria strains.</title>
        <authorList>
            <person name="Klenk H.-P."/>
        </authorList>
    </citation>
    <scope>NUCLEOTIDE SEQUENCE [LARGE SCALE GENOMIC DNA]</scope>
    <source>
        <strain evidence="7 8">DSM 17894</strain>
    </source>
</reference>
<protein>
    <submittedName>
        <fullName evidence="7">LacI family transcriptional regulator</fullName>
    </submittedName>
</protein>
<dbReference type="CDD" id="cd06267">
    <property type="entry name" value="PBP1_LacI_sugar_binding-like"/>
    <property type="match status" value="1"/>
</dbReference>
<dbReference type="Pfam" id="PF13377">
    <property type="entry name" value="Peripla_BP_3"/>
    <property type="match status" value="1"/>
</dbReference>
<dbReference type="SUPFAM" id="SSF47413">
    <property type="entry name" value="lambda repressor-like DNA-binding domains"/>
    <property type="match status" value="1"/>
</dbReference>
<name>A0A495IL31_9MICO</name>
<dbReference type="Proteomes" id="UP000280008">
    <property type="component" value="Unassembled WGS sequence"/>
</dbReference>
<dbReference type="GO" id="GO:0003700">
    <property type="term" value="F:DNA-binding transcription factor activity"/>
    <property type="evidence" value="ECO:0007669"/>
    <property type="project" value="TreeGrafter"/>
</dbReference>
<dbReference type="Gene3D" id="3.40.50.2300">
    <property type="match status" value="2"/>
</dbReference>
<evidence type="ECO:0000256" key="2">
    <source>
        <dbReference type="ARBA" id="ARBA00023015"/>
    </source>
</evidence>
<keyword evidence="2" id="KW-0805">Transcription regulation</keyword>
<dbReference type="AlphaFoldDB" id="A0A495IL31"/>
<dbReference type="PROSITE" id="PS50932">
    <property type="entry name" value="HTH_LACI_2"/>
    <property type="match status" value="1"/>
</dbReference>
<evidence type="ECO:0000313" key="7">
    <source>
        <dbReference type="EMBL" id="RKR75866.1"/>
    </source>
</evidence>
<dbReference type="CDD" id="cd01392">
    <property type="entry name" value="HTH_LacI"/>
    <property type="match status" value="1"/>
</dbReference>
<evidence type="ECO:0000256" key="1">
    <source>
        <dbReference type="ARBA" id="ARBA00022491"/>
    </source>
</evidence>
<dbReference type="SMART" id="SM00354">
    <property type="entry name" value="HTH_LACI"/>
    <property type="match status" value="1"/>
</dbReference>
<dbReference type="GO" id="GO:0000976">
    <property type="term" value="F:transcription cis-regulatory region binding"/>
    <property type="evidence" value="ECO:0007669"/>
    <property type="project" value="TreeGrafter"/>
</dbReference>
<keyword evidence="8" id="KW-1185">Reference proteome</keyword>
<feature type="domain" description="HTH lacI-type" evidence="5">
    <location>
        <begin position="16"/>
        <end position="70"/>
    </location>
</feature>
<evidence type="ECO:0000256" key="3">
    <source>
        <dbReference type="ARBA" id="ARBA00023125"/>
    </source>
</evidence>
<dbReference type="Pfam" id="PF00356">
    <property type="entry name" value="LacI"/>
    <property type="match status" value="1"/>
</dbReference>
<evidence type="ECO:0000259" key="5">
    <source>
        <dbReference type="PROSITE" id="PS50932"/>
    </source>
</evidence>